<keyword evidence="2" id="KW-0808">Transferase</keyword>
<dbReference type="InterPro" id="IPR020613">
    <property type="entry name" value="Thiolase_CS"/>
</dbReference>
<keyword evidence="3" id="KW-0012">Acyltransferase</keyword>
<dbReference type="PROSITE" id="PS00099">
    <property type="entry name" value="THIOLASE_3"/>
    <property type="match status" value="1"/>
</dbReference>
<dbReference type="SUPFAM" id="SSF53901">
    <property type="entry name" value="Thiolase-like"/>
    <property type="match status" value="2"/>
</dbReference>
<dbReference type="Pfam" id="PF00108">
    <property type="entry name" value="Thiolase_N"/>
    <property type="match status" value="1"/>
</dbReference>
<dbReference type="PROSITE" id="PS00737">
    <property type="entry name" value="THIOLASE_2"/>
    <property type="match status" value="1"/>
</dbReference>
<feature type="domain" description="Thiolase N-terminal" evidence="4">
    <location>
        <begin position="5"/>
        <end position="264"/>
    </location>
</feature>
<organism evidence="6">
    <name type="scientific">freshwater metagenome</name>
    <dbReference type="NCBI Taxonomy" id="449393"/>
    <lineage>
        <taxon>unclassified sequences</taxon>
        <taxon>metagenomes</taxon>
        <taxon>ecological metagenomes</taxon>
    </lineage>
</organism>
<reference evidence="6" key="1">
    <citation type="submission" date="2020-05" db="EMBL/GenBank/DDBJ databases">
        <authorList>
            <person name="Chiriac C."/>
            <person name="Salcher M."/>
            <person name="Ghai R."/>
            <person name="Kavagutti S V."/>
        </authorList>
    </citation>
    <scope>NUCLEOTIDE SEQUENCE</scope>
</reference>
<accession>A0A6J7LF20</accession>
<dbReference type="EMBL" id="CAFBNE010000132">
    <property type="protein sequence ID" value="CAB4966968.1"/>
    <property type="molecule type" value="Genomic_DNA"/>
</dbReference>
<dbReference type="InterPro" id="IPR020617">
    <property type="entry name" value="Thiolase_C"/>
</dbReference>
<dbReference type="InterPro" id="IPR020616">
    <property type="entry name" value="Thiolase_N"/>
</dbReference>
<proteinExistence type="inferred from homology"/>
<dbReference type="Gene3D" id="3.40.47.10">
    <property type="match status" value="1"/>
</dbReference>
<evidence type="ECO:0000256" key="2">
    <source>
        <dbReference type="ARBA" id="ARBA00022679"/>
    </source>
</evidence>
<dbReference type="PANTHER" id="PTHR18919:SF107">
    <property type="entry name" value="ACETYL-COA ACETYLTRANSFERASE, CYTOSOLIC"/>
    <property type="match status" value="1"/>
</dbReference>
<dbReference type="Pfam" id="PF02803">
    <property type="entry name" value="Thiolase_C"/>
    <property type="match status" value="1"/>
</dbReference>
<evidence type="ECO:0000259" key="4">
    <source>
        <dbReference type="Pfam" id="PF00108"/>
    </source>
</evidence>
<gene>
    <name evidence="6" type="ORF">UFOPK3772_02883</name>
</gene>
<comment type="similarity">
    <text evidence="1">Belongs to the thiolase-like superfamily. Thiolase family.</text>
</comment>
<dbReference type="AlphaFoldDB" id="A0A6J7LF20"/>
<protein>
    <submittedName>
        <fullName evidence="6">Unannotated protein</fullName>
    </submittedName>
</protein>
<sequence length="410" mass="41269">MTTSVIIAGARTPIGRLLGSLSGLSASDLGGIAIREALSRAGVDPTDVDAVIMGNVVQAGVGPNPARQAAIAGGIGFDVPAITLNKLCLSGLSAIAHADQLIRLGEHEVIVAGGFESMTNAPHMVLGSRKGTKYGAARMVDALDQDALTCAFDGVSMGAATERYQASFGLTREAQDEFANASHARAAQAAAEGRFDEEIVEVFNAKGDLLLAADEGVRPSTTVESLGKLRAAFGTPGAESAATITAGNASQLSDGGAAVVMMSRARAEALGLAWLAEVGAYGNVAGPDPSLVVQPARAVRDALRRDALQGEALGREEAALTLDDIDLFEINEAFAGVALASSAELGVSADITNVNGGAIALGHPVGMSGARIVLALALELRRRGGGVGAAALCGGGGQGDALIIRVQAKA</sequence>
<feature type="domain" description="Thiolase C-terminal" evidence="5">
    <location>
        <begin position="273"/>
        <end position="405"/>
    </location>
</feature>
<dbReference type="InterPro" id="IPR020615">
    <property type="entry name" value="Thiolase_acyl_enz_int_AS"/>
</dbReference>
<dbReference type="InterPro" id="IPR020610">
    <property type="entry name" value="Thiolase_AS"/>
</dbReference>
<dbReference type="PROSITE" id="PS00098">
    <property type="entry name" value="THIOLASE_1"/>
    <property type="match status" value="1"/>
</dbReference>
<evidence type="ECO:0000313" key="6">
    <source>
        <dbReference type="EMBL" id="CAB4966968.1"/>
    </source>
</evidence>
<dbReference type="InterPro" id="IPR002155">
    <property type="entry name" value="Thiolase"/>
</dbReference>
<evidence type="ECO:0000256" key="1">
    <source>
        <dbReference type="ARBA" id="ARBA00010982"/>
    </source>
</evidence>
<dbReference type="PIRSF" id="PIRSF000429">
    <property type="entry name" value="Ac-CoA_Ac_transf"/>
    <property type="match status" value="1"/>
</dbReference>
<dbReference type="InterPro" id="IPR016039">
    <property type="entry name" value="Thiolase-like"/>
</dbReference>
<dbReference type="PANTHER" id="PTHR18919">
    <property type="entry name" value="ACETYL-COA C-ACYLTRANSFERASE"/>
    <property type="match status" value="1"/>
</dbReference>
<dbReference type="NCBIfam" id="TIGR01930">
    <property type="entry name" value="AcCoA-C-Actrans"/>
    <property type="match status" value="1"/>
</dbReference>
<evidence type="ECO:0000259" key="5">
    <source>
        <dbReference type="Pfam" id="PF02803"/>
    </source>
</evidence>
<name>A0A6J7LF20_9ZZZZ</name>
<dbReference type="GO" id="GO:0003988">
    <property type="term" value="F:acetyl-CoA C-acyltransferase activity"/>
    <property type="evidence" value="ECO:0007669"/>
    <property type="project" value="UniProtKB-ARBA"/>
</dbReference>
<evidence type="ECO:0000256" key="3">
    <source>
        <dbReference type="ARBA" id="ARBA00023315"/>
    </source>
</evidence>
<dbReference type="CDD" id="cd00751">
    <property type="entry name" value="thiolase"/>
    <property type="match status" value="1"/>
</dbReference>